<reference evidence="2 3" key="1">
    <citation type="submission" date="2023-04" db="EMBL/GenBank/DDBJ databases">
        <title>Halomonas strains isolated from rhizosphere soil.</title>
        <authorList>
            <person name="Xu L."/>
            <person name="Sun J.-Q."/>
        </authorList>
    </citation>
    <scope>NUCLEOTIDE SEQUENCE [LARGE SCALE GENOMIC DNA]</scope>
    <source>
        <strain evidence="2 3">LN1S58</strain>
    </source>
</reference>
<sequence>MLLLLSGEGPSDIGVCYPAANQCQAGTYQPGPMAWVVDQLVEHCQGYEFSHLENGMVHFVSKSYLVENKPKAGKKPKRLRGKKTPKETTYYYENARSLARKALSLAAELDDQIIAVLFRDGDGTASAGRGEWQEKYNSMLKGFDDEGFKNGVAMLPKPKSEAWLLCALKPESPYQHCAALEKESGNDRSQNPLKDQLDDALGGKPSTDQLNELVTQRHVRVEEIDMPSLKVFKNRLREVVEMVNGWTA</sequence>
<protein>
    <submittedName>
        <fullName evidence="2">Uncharacterized protein</fullName>
    </submittedName>
</protein>
<gene>
    <name evidence="2" type="ORF">QLQ84_12810</name>
</gene>
<comment type="caution">
    <text evidence="2">The sequence shown here is derived from an EMBL/GenBank/DDBJ whole genome shotgun (WGS) entry which is preliminary data.</text>
</comment>
<feature type="region of interest" description="Disordered" evidence="1">
    <location>
        <begin position="182"/>
        <end position="211"/>
    </location>
</feature>
<proteinExistence type="predicted"/>
<dbReference type="EMBL" id="JASCQO010000038">
    <property type="protein sequence ID" value="MDI5934669.1"/>
    <property type="molecule type" value="Genomic_DNA"/>
</dbReference>
<evidence type="ECO:0000313" key="3">
    <source>
        <dbReference type="Proteomes" id="UP001244242"/>
    </source>
</evidence>
<organism evidence="2 3">
    <name type="scientific">Halomonas kalidii</name>
    <dbReference type="NCBI Taxonomy" id="3043293"/>
    <lineage>
        <taxon>Bacteria</taxon>
        <taxon>Pseudomonadati</taxon>
        <taxon>Pseudomonadota</taxon>
        <taxon>Gammaproteobacteria</taxon>
        <taxon>Oceanospirillales</taxon>
        <taxon>Halomonadaceae</taxon>
        <taxon>Halomonas</taxon>
    </lineage>
</organism>
<keyword evidence="3" id="KW-1185">Reference proteome</keyword>
<name>A0ABT6VMC6_9GAMM</name>
<evidence type="ECO:0000256" key="1">
    <source>
        <dbReference type="SAM" id="MobiDB-lite"/>
    </source>
</evidence>
<evidence type="ECO:0000313" key="2">
    <source>
        <dbReference type="EMBL" id="MDI5934669.1"/>
    </source>
</evidence>
<dbReference type="Proteomes" id="UP001244242">
    <property type="component" value="Unassembled WGS sequence"/>
</dbReference>
<dbReference type="RefSeq" id="WP_282722146.1">
    <property type="nucleotide sequence ID" value="NZ_JASCQN010000042.1"/>
</dbReference>
<accession>A0ABT6VMC6</accession>